<evidence type="ECO:0008006" key="4">
    <source>
        <dbReference type="Google" id="ProtNLM"/>
    </source>
</evidence>
<keyword evidence="1" id="KW-0812">Transmembrane</keyword>
<feature type="transmembrane region" description="Helical" evidence="1">
    <location>
        <begin position="21"/>
        <end position="42"/>
    </location>
</feature>
<reference evidence="2" key="2">
    <citation type="journal article" date="2021" name="PeerJ">
        <title>Extensive microbial diversity within the chicken gut microbiome revealed by metagenomics and culture.</title>
        <authorList>
            <person name="Gilroy R."/>
            <person name="Ravi A."/>
            <person name="Getino M."/>
            <person name="Pursley I."/>
            <person name="Horton D.L."/>
            <person name="Alikhan N.F."/>
            <person name="Baker D."/>
            <person name="Gharbi K."/>
            <person name="Hall N."/>
            <person name="Watson M."/>
            <person name="Adriaenssens E.M."/>
            <person name="Foster-Nyarko E."/>
            <person name="Jarju S."/>
            <person name="Secka A."/>
            <person name="Antonio M."/>
            <person name="Oren A."/>
            <person name="Chaudhuri R.R."/>
            <person name="La Ragione R."/>
            <person name="Hildebrand F."/>
            <person name="Pallen M.J."/>
        </authorList>
    </citation>
    <scope>NUCLEOTIDE SEQUENCE</scope>
    <source>
        <strain evidence="2">CHK152-2994</strain>
    </source>
</reference>
<feature type="transmembrane region" description="Helical" evidence="1">
    <location>
        <begin position="48"/>
        <end position="69"/>
    </location>
</feature>
<sequence length="79" mass="9414">KIARAMEPDIKPKALEYTRKLTYVWAVFTFLNWLVSVATVFMSEAVWALYNGFISYLLIGMFFAVEYIVRIRFKRKYDC</sequence>
<gene>
    <name evidence="2" type="ORF">IAD41_04260</name>
</gene>
<dbReference type="Proteomes" id="UP000824139">
    <property type="component" value="Unassembled WGS sequence"/>
</dbReference>
<name>A0A9D1FVN8_9BACT</name>
<protein>
    <recommendedName>
        <fullName evidence="4">DNA gyrase subunit B</fullName>
    </recommendedName>
</protein>
<organism evidence="2 3">
    <name type="scientific">Candidatus Scatenecus faecavium</name>
    <dbReference type="NCBI Taxonomy" id="2840915"/>
    <lineage>
        <taxon>Bacteria</taxon>
        <taxon>Candidatus Scatenecus</taxon>
    </lineage>
</organism>
<evidence type="ECO:0000313" key="3">
    <source>
        <dbReference type="Proteomes" id="UP000824139"/>
    </source>
</evidence>
<evidence type="ECO:0000256" key="1">
    <source>
        <dbReference type="SAM" id="Phobius"/>
    </source>
</evidence>
<evidence type="ECO:0000313" key="2">
    <source>
        <dbReference type="EMBL" id="HIS82800.1"/>
    </source>
</evidence>
<dbReference type="AlphaFoldDB" id="A0A9D1FVN8"/>
<dbReference type="EMBL" id="DVJO01000091">
    <property type="protein sequence ID" value="HIS82800.1"/>
    <property type="molecule type" value="Genomic_DNA"/>
</dbReference>
<feature type="non-terminal residue" evidence="2">
    <location>
        <position position="1"/>
    </location>
</feature>
<keyword evidence="1" id="KW-1133">Transmembrane helix</keyword>
<reference evidence="2" key="1">
    <citation type="submission" date="2020-10" db="EMBL/GenBank/DDBJ databases">
        <authorList>
            <person name="Gilroy R."/>
        </authorList>
    </citation>
    <scope>NUCLEOTIDE SEQUENCE</scope>
    <source>
        <strain evidence="2">CHK152-2994</strain>
    </source>
</reference>
<accession>A0A9D1FVN8</accession>
<proteinExistence type="predicted"/>
<comment type="caution">
    <text evidence="2">The sequence shown here is derived from an EMBL/GenBank/DDBJ whole genome shotgun (WGS) entry which is preliminary data.</text>
</comment>
<keyword evidence="1" id="KW-0472">Membrane</keyword>